<organism evidence="6 7">
    <name type="scientific">Tissierella carlieri</name>
    <dbReference type="NCBI Taxonomy" id="689904"/>
    <lineage>
        <taxon>Bacteria</taxon>
        <taxon>Bacillati</taxon>
        <taxon>Bacillota</taxon>
        <taxon>Tissierellia</taxon>
        <taxon>Tissierellales</taxon>
        <taxon>Tissierellaceae</taxon>
        <taxon>Tissierella</taxon>
    </lineage>
</organism>
<feature type="transmembrane region" description="Helical" evidence="5">
    <location>
        <begin position="112"/>
        <end position="132"/>
    </location>
</feature>
<evidence type="ECO:0000256" key="3">
    <source>
        <dbReference type="ARBA" id="ARBA00022989"/>
    </source>
</evidence>
<feature type="transmembrane region" description="Helical" evidence="5">
    <location>
        <begin position="81"/>
        <end position="100"/>
    </location>
</feature>
<dbReference type="Pfam" id="PF04140">
    <property type="entry name" value="ICMT"/>
    <property type="match status" value="1"/>
</dbReference>
<evidence type="ECO:0000256" key="2">
    <source>
        <dbReference type="ARBA" id="ARBA00022692"/>
    </source>
</evidence>
<sequence length="230" mass="26578">MYTKLEKSGVDYLVKVAFQVIIGAILFFVSSGTLKNHQGWIYFAVYTISTILGILYLSKRNPEVLNERAKERNNTEQWDKILLKLYISLAFFIIYIVAGFDIRFGLSSVPIFCMYPALAIIILSSFLAVWAMKENANFEATSRIQNDRIQNICDSGPYKAIRHPGYLAIILWAMAIPFVFGSVYVMIPSFLISIIIVIRTYLEDKMLKEKLVGYVEYCNRTKYRLLPYIW</sequence>
<keyword evidence="3 5" id="KW-1133">Transmembrane helix</keyword>
<protein>
    <submittedName>
        <fullName evidence="6">Isoprenylcysteine carboxylmethyltransferase family protein</fullName>
    </submittedName>
</protein>
<keyword evidence="2 5" id="KW-0812">Transmembrane</keyword>
<proteinExistence type="predicted"/>
<evidence type="ECO:0000256" key="1">
    <source>
        <dbReference type="ARBA" id="ARBA00004141"/>
    </source>
</evidence>
<feature type="transmembrane region" description="Helical" evidence="5">
    <location>
        <begin position="165"/>
        <end position="198"/>
    </location>
</feature>
<comment type="subcellular location">
    <subcellularLocation>
        <location evidence="1">Membrane</location>
        <topology evidence="1">Multi-pass membrane protein</topology>
    </subcellularLocation>
</comment>
<gene>
    <name evidence="6" type="ORF">NE686_10960</name>
</gene>
<evidence type="ECO:0000256" key="5">
    <source>
        <dbReference type="SAM" id="Phobius"/>
    </source>
</evidence>
<keyword evidence="7" id="KW-1185">Reference proteome</keyword>
<dbReference type="PANTHER" id="PTHR43847:SF1">
    <property type="entry name" value="BLL3993 PROTEIN"/>
    <property type="match status" value="1"/>
</dbReference>
<feature type="transmembrane region" description="Helical" evidence="5">
    <location>
        <begin position="12"/>
        <end position="29"/>
    </location>
</feature>
<evidence type="ECO:0000313" key="7">
    <source>
        <dbReference type="Proteomes" id="UP001524478"/>
    </source>
</evidence>
<feature type="transmembrane region" description="Helical" evidence="5">
    <location>
        <begin position="41"/>
        <end position="58"/>
    </location>
</feature>
<dbReference type="InterPro" id="IPR007269">
    <property type="entry name" value="ICMT_MeTrfase"/>
</dbReference>
<dbReference type="PANTHER" id="PTHR43847">
    <property type="entry name" value="BLL3993 PROTEIN"/>
    <property type="match status" value="1"/>
</dbReference>
<keyword evidence="4 5" id="KW-0472">Membrane</keyword>
<dbReference type="InterPro" id="IPR052527">
    <property type="entry name" value="Metal_cation-efflux_comp"/>
</dbReference>
<reference evidence="6 7" key="1">
    <citation type="submission" date="2022-06" db="EMBL/GenBank/DDBJ databases">
        <title>Isolation of gut microbiota from human fecal samples.</title>
        <authorList>
            <person name="Pamer E.G."/>
            <person name="Barat B."/>
            <person name="Waligurski E."/>
            <person name="Medina S."/>
            <person name="Paddock L."/>
            <person name="Mostad J."/>
        </authorList>
    </citation>
    <scope>NUCLEOTIDE SEQUENCE [LARGE SCALE GENOMIC DNA]</scope>
    <source>
        <strain evidence="6 7">DFI.7.95</strain>
    </source>
</reference>
<dbReference type="EMBL" id="JANGAC010000007">
    <property type="protein sequence ID" value="MCQ4923610.1"/>
    <property type="molecule type" value="Genomic_DNA"/>
</dbReference>
<dbReference type="RefSeq" id="WP_256311544.1">
    <property type="nucleotide sequence ID" value="NZ_JANGAC010000007.1"/>
</dbReference>
<evidence type="ECO:0000313" key="6">
    <source>
        <dbReference type="EMBL" id="MCQ4923610.1"/>
    </source>
</evidence>
<dbReference type="Proteomes" id="UP001524478">
    <property type="component" value="Unassembled WGS sequence"/>
</dbReference>
<dbReference type="Gene3D" id="1.20.120.1630">
    <property type="match status" value="1"/>
</dbReference>
<comment type="caution">
    <text evidence="6">The sequence shown here is derived from an EMBL/GenBank/DDBJ whole genome shotgun (WGS) entry which is preliminary data.</text>
</comment>
<evidence type="ECO:0000256" key="4">
    <source>
        <dbReference type="ARBA" id="ARBA00023136"/>
    </source>
</evidence>
<name>A0ABT1SBC1_9FIRM</name>
<accession>A0ABT1SBC1</accession>